<feature type="region of interest" description="Disordered" evidence="1">
    <location>
        <begin position="730"/>
        <end position="775"/>
    </location>
</feature>
<organism evidence="2 3">
    <name type="scientific">Schizopora paradoxa</name>
    <dbReference type="NCBI Taxonomy" id="27342"/>
    <lineage>
        <taxon>Eukaryota</taxon>
        <taxon>Fungi</taxon>
        <taxon>Dikarya</taxon>
        <taxon>Basidiomycota</taxon>
        <taxon>Agaricomycotina</taxon>
        <taxon>Agaricomycetes</taxon>
        <taxon>Hymenochaetales</taxon>
        <taxon>Schizoporaceae</taxon>
        <taxon>Schizopora</taxon>
    </lineage>
</organism>
<feature type="region of interest" description="Disordered" evidence="1">
    <location>
        <begin position="217"/>
        <end position="702"/>
    </location>
</feature>
<dbReference type="Proteomes" id="UP000053477">
    <property type="component" value="Unassembled WGS sequence"/>
</dbReference>
<feature type="compositionally biased region" description="Basic residues" evidence="1">
    <location>
        <begin position="235"/>
        <end position="250"/>
    </location>
</feature>
<evidence type="ECO:0000313" key="2">
    <source>
        <dbReference type="EMBL" id="KLO06346.1"/>
    </source>
</evidence>
<keyword evidence="3" id="KW-1185">Reference proteome</keyword>
<dbReference type="InParanoid" id="A0A0H2RNB3"/>
<feature type="compositionally biased region" description="Low complexity" evidence="1">
    <location>
        <begin position="415"/>
        <end position="428"/>
    </location>
</feature>
<dbReference type="EMBL" id="KQ086214">
    <property type="protein sequence ID" value="KLO06346.1"/>
    <property type="molecule type" value="Genomic_DNA"/>
</dbReference>
<gene>
    <name evidence="2" type="ORF">SCHPADRAFT_895503</name>
</gene>
<feature type="compositionally biased region" description="Low complexity" evidence="1">
    <location>
        <begin position="506"/>
        <end position="518"/>
    </location>
</feature>
<protein>
    <submittedName>
        <fullName evidence="2">Uncharacterized protein</fullName>
    </submittedName>
</protein>
<reference evidence="2 3" key="1">
    <citation type="submission" date="2015-04" db="EMBL/GenBank/DDBJ databases">
        <title>Complete genome sequence of Schizopora paradoxa KUC8140, a cosmopolitan wood degrader in East Asia.</title>
        <authorList>
            <consortium name="DOE Joint Genome Institute"/>
            <person name="Min B."/>
            <person name="Park H."/>
            <person name="Jang Y."/>
            <person name="Kim J.-J."/>
            <person name="Kim K.H."/>
            <person name="Pangilinan J."/>
            <person name="Lipzen A."/>
            <person name="Riley R."/>
            <person name="Grigoriev I.V."/>
            <person name="Spatafora J.W."/>
            <person name="Choi I.-G."/>
        </authorList>
    </citation>
    <scope>NUCLEOTIDE SEQUENCE [LARGE SCALE GENOMIC DNA]</scope>
    <source>
        <strain evidence="2 3">KUC8140</strain>
    </source>
</reference>
<feature type="compositionally biased region" description="Low complexity" evidence="1">
    <location>
        <begin position="570"/>
        <end position="579"/>
    </location>
</feature>
<feature type="compositionally biased region" description="Low complexity" evidence="1">
    <location>
        <begin position="253"/>
        <end position="309"/>
    </location>
</feature>
<sequence>MPQALVSHGYHIGDPAVGAADHNKLIQTGNRAYMELFDQYMNTKAELDALKKMCEANVQKSTDLQVDIKTEYTKNIAATELEKEDYPKIRFWTEKSWSDAMKDKDAMDVDADETGTGDKKVKYLFVQMESGKVIDKETEKKINAVARSIFASLLQSRKAKESFSKLDVKARDFYDDEMVKHFPYLALCKEKWKLQRIGTIIYPSFFRSHKEEILACGEEKGTTEASVEGSSSESKKRRSNAQSKPGRKKQKTAEASGSSSQESSGAVSGHSSSVQGVSDTTAVRSITSPPTRTSSEALSPSSPSTSISEMGNQAGPNVAMPVHLGGLNEGPATTDPPPSPPTLSSIGSTPQASPPVSFAPPGRIDIDGASNTSTANAVNATPPLSPPDAQAGHGASSCGLNEGPDFAGPLPSPPSLSSSSIGAIPLSPRSTQGGVDGAANKCASNSVGATPPGAQACAQDSGGLNEGPTTTDPPPSPPSLSSKGSTPKVSPPVSSAPPGRIDIDGASNTSTANAVNATPPLSPPDAQAGHGALSCLGTPQGQTHSSLNGAGNAPVPASVEPAPSPPGPPSGCSTQSPSSNLNIITDGIDGTANIPASNATSAPSSSPGRLQVVSHVSESSLAGAGGLTSPPALDELSAGLRKVDEAAQVPSSSSLNPSVPLSAPDVSVTQESVSSPPVDEERSSQLVINGTENPRGPNLRKGDIFDLQASRTSARNPLLDVTFKPLEDNTKSLIEDEDSSKTKEATEADADFSNKENARPSKKGKAVKETSVFRPSKTSTTARNLFGLDYVKEHERIGLTGIRSEERVGEGQEVVLGSARHGTNVHSILGVGDFVVGKVERKYSKQRSGRIPSDMSRIEYARECEDKEKKLGVLPTYDSVI</sequence>
<proteinExistence type="predicted"/>
<feature type="compositionally biased region" description="Basic and acidic residues" evidence="1">
    <location>
        <begin position="730"/>
        <end position="759"/>
    </location>
</feature>
<evidence type="ECO:0000313" key="3">
    <source>
        <dbReference type="Proteomes" id="UP000053477"/>
    </source>
</evidence>
<dbReference type="STRING" id="27342.A0A0H2RNB3"/>
<dbReference type="OrthoDB" id="3235325at2759"/>
<evidence type="ECO:0000256" key="1">
    <source>
        <dbReference type="SAM" id="MobiDB-lite"/>
    </source>
</evidence>
<feature type="compositionally biased region" description="Low complexity" evidence="1">
    <location>
        <begin position="369"/>
        <end position="381"/>
    </location>
</feature>
<feature type="compositionally biased region" description="Polar residues" evidence="1">
    <location>
        <begin position="537"/>
        <end position="549"/>
    </location>
</feature>
<accession>A0A0H2RNB3</accession>
<feature type="compositionally biased region" description="Low complexity" evidence="1">
    <location>
        <begin position="591"/>
        <end position="607"/>
    </location>
</feature>
<name>A0A0H2RNB3_9AGAM</name>
<feature type="compositionally biased region" description="Low complexity" evidence="1">
    <location>
        <begin position="649"/>
        <end position="662"/>
    </location>
</feature>
<dbReference type="AlphaFoldDB" id="A0A0H2RNB3"/>
<feature type="compositionally biased region" description="Low complexity" evidence="1">
    <location>
        <begin position="479"/>
        <end position="499"/>
    </location>
</feature>